<evidence type="ECO:0000256" key="1">
    <source>
        <dbReference type="SAM" id="Coils"/>
    </source>
</evidence>
<reference evidence="2" key="2">
    <citation type="journal article" date="2024" name="Plant">
        <title>Genomic evolution and insights into agronomic trait innovations of Sesamum species.</title>
        <authorList>
            <person name="Miao H."/>
            <person name="Wang L."/>
            <person name="Qu L."/>
            <person name="Liu H."/>
            <person name="Sun Y."/>
            <person name="Le M."/>
            <person name="Wang Q."/>
            <person name="Wei S."/>
            <person name="Zheng Y."/>
            <person name="Lin W."/>
            <person name="Duan Y."/>
            <person name="Cao H."/>
            <person name="Xiong S."/>
            <person name="Wang X."/>
            <person name="Wei L."/>
            <person name="Li C."/>
            <person name="Ma Q."/>
            <person name="Ju M."/>
            <person name="Zhao R."/>
            <person name="Li G."/>
            <person name="Mu C."/>
            <person name="Tian Q."/>
            <person name="Mei H."/>
            <person name="Zhang T."/>
            <person name="Gao T."/>
            <person name="Zhang H."/>
        </authorList>
    </citation>
    <scope>NUCLEOTIDE SEQUENCE</scope>
    <source>
        <strain evidence="2">K16</strain>
    </source>
</reference>
<proteinExistence type="predicted"/>
<dbReference type="AlphaFoldDB" id="A0AAE2BTQ2"/>
<sequence length="235" mass="26805">MSLEDIVKSLALHNLSYWNQMEESGYQPQEPYQTPNSDMSLEDIVKSLALSTQQFHQDIKASLQETKVSLQNLENQHSQLGTSVIQLEAQTSKELSSQMEANPMVNETVVTLQSEKELHRNEQAPMGAKEDEKTLEDIEAHNKKIETDLITPHSFNTCALAFPYRMPKSKEDEKKIPNTLNKVKNNTPLLELKALPYHLQCLYLGISETLSNIISQGQVKEQNELKWDGREVLRN</sequence>
<feature type="coiled-coil region" evidence="1">
    <location>
        <begin position="56"/>
        <end position="90"/>
    </location>
</feature>
<keyword evidence="1" id="KW-0175">Coiled coil</keyword>
<protein>
    <submittedName>
        <fullName evidence="2">Uncharacterized protein</fullName>
    </submittedName>
</protein>
<organism evidence="2 3">
    <name type="scientific">Sesamum angolense</name>
    <dbReference type="NCBI Taxonomy" id="2727404"/>
    <lineage>
        <taxon>Eukaryota</taxon>
        <taxon>Viridiplantae</taxon>
        <taxon>Streptophyta</taxon>
        <taxon>Embryophyta</taxon>
        <taxon>Tracheophyta</taxon>
        <taxon>Spermatophyta</taxon>
        <taxon>Magnoliopsida</taxon>
        <taxon>eudicotyledons</taxon>
        <taxon>Gunneridae</taxon>
        <taxon>Pentapetalae</taxon>
        <taxon>asterids</taxon>
        <taxon>lamiids</taxon>
        <taxon>Lamiales</taxon>
        <taxon>Pedaliaceae</taxon>
        <taxon>Sesamum</taxon>
    </lineage>
</organism>
<comment type="caution">
    <text evidence="2">The sequence shown here is derived from an EMBL/GenBank/DDBJ whole genome shotgun (WGS) entry which is preliminary data.</text>
</comment>
<accession>A0AAE2BTQ2</accession>
<reference evidence="2" key="1">
    <citation type="submission" date="2020-06" db="EMBL/GenBank/DDBJ databases">
        <authorList>
            <person name="Li T."/>
            <person name="Hu X."/>
            <person name="Zhang T."/>
            <person name="Song X."/>
            <person name="Zhang H."/>
            <person name="Dai N."/>
            <person name="Sheng W."/>
            <person name="Hou X."/>
            <person name="Wei L."/>
        </authorList>
    </citation>
    <scope>NUCLEOTIDE SEQUENCE</scope>
    <source>
        <strain evidence="2">K16</strain>
        <tissue evidence="2">Leaf</tissue>
    </source>
</reference>
<dbReference type="EMBL" id="JACGWL010000008">
    <property type="protein sequence ID" value="KAK4397382.1"/>
    <property type="molecule type" value="Genomic_DNA"/>
</dbReference>
<keyword evidence="3" id="KW-1185">Reference proteome</keyword>
<evidence type="ECO:0000313" key="3">
    <source>
        <dbReference type="Proteomes" id="UP001289374"/>
    </source>
</evidence>
<gene>
    <name evidence="2" type="ORF">Sango_1574800</name>
</gene>
<dbReference type="Proteomes" id="UP001289374">
    <property type="component" value="Unassembled WGS sequence"/>
</dbReference>
<evidence type="ECO:0000313" key="2">
    <source>
        <dbReference type="EMBL" id="KAK4397382.1"/>
    </source>
</evidence>
<name>A0AAE2BTQ2_9LAMI</name>